<dbReference type="STRING" id="4081.A0A3Q7IUB1"/>
<reference evidence="3" key="1">
    <citation type="journal article" date="2012" name="Nature">
        <title>The tomato genome sequence provides insights into fleshy fruit evolution.</title>
        <authorList>
            <consortium name="Tomato Genome Consortium"/>
        </authorList>
    </citation>
    <scope>NUCLEOTIDE SEQUENCE [LARGE SCALE GENOMIC DNA]</scope>
    <source>
        <strain evidence="3">cv. Heinz 1706</strain>
    </source>
</reference>
<evidence type="ECO:0000256" key="1">
    <source>
        <dbReference type="RuleBase" id="RU367018"/>
    </source>
</evidence>
<evidence type="ECO:0000313" key="3">
    <source>
        <dbReference type="EnsemblPlants" id="Solyc11g018650.1.1.1"/>
    </source>
</evidence>
<evidence type="ECO:0000259" key="2">
    <source>
        <dbReference type="Pfam" id="PF10551"/>
    </source>
</evidence>
<dbReference type="AlphaFoldDB" id="A0A3Q7IUB1"/>
<comment type="subcellular location">
    <subcellularLocation>
        <location evidence="1">Nucleus</location>
    </subcellularLocation>
</comment>
<dbReference type="PaxDb" id="4081-Solyc11g018650.1.1"/>
<dbReference type="GO" id="GO:0008270">
    <property type="term" value="F:zinc ion binding"/>
    <property type="evidence" value="ECO:0007669"/>
    <property type="project" value="UniProtKB-UniRule"/>
</dbReference>
<keyword evidence="1" id="KW-0539">Nucleus</keyword>
<keyword evidence="1" id="KW-0863">Zinc-finger</keyword>
<dbReference type="InParanoid" id="A0A3Q7IUB1"/>
<name>A0A3Q7IUB1_SOLLC</name>
<dbReference type="GO" id="GO:0005634">
    <property type="term" value="C:nucleus"/>
    <property type="evidence" value="ECO:0007669"/>
    <property type="project" value="UniProtKB-SubCell"/>
</dbReference>
<keyword evidence="4" id="KW-1185">Reference proteome</keyword>
<protein>
    <recommendedName>
        <fullName evidence="1">Protein FAR1-RELATED SEQUENCE</fullName>
    </recommendedName>
</protein>
<dbReference type="OMA" id="IETYKFV"/>
<dbReference type="Pfam" id="PF10551">
    <property type="entry name" value="MULE"/>
    <property type="match status" value="1"/>
</dbReference>
<sequence length="75" mass="8343">MLFASFVGVNQHKQSILLGCALLTSEDIETYKFVFSTWLTAMSNAPPTTMLSNQCESIKAVIAELLSNTIHRYCI</sequence>
<dbReference type="PANTHER" id="PTHR31669">
    <property type="entry name" value="PROTEIN FAR1-RELATED SEQUENCE 10-RELATED"/>
    <property type="match status" value="1"/>
</dbReference>
<organism evidence="3">
    <name type="scientific">Solanum lycopersicum</name>
    <name type="common">Tomato</name>
    <name type="synonym">Lycopersicon esculentum</name>
    <dbReference type="NCBI Taxonomy" id="4081"/>
    <lineage>
        <taxon>Eukaryota</taxon>
        <taxon>Viridiplantae</taxon>
        <taxon>Streptophyta</taxon>
        <taxon>Embryophyta</taxon>
        <taxon>Tracheophyta</taxon>
        <taxon>Spermatophyta</taxon>
        <taxon>Magnoliopsida</taxon>
        <taxon>eudicotyledons</taxon>
        <taxon>Gunneridae</taxon>
        <taxon>Pentapetalae</taxon>
        <taxon>asterids</taxon>
        <taxon>lamiids</taxon>
        <taxon>Solanales</taxon>
        <taxon>Solanaceae</taxon>
        <taxon>Solanoideae</taxon>
        <taxon>Solaneae</taxon>
        <taxon>Solanum</taxon>
        <taxon>Solanum subgen. Lycopersicon</taxon>
    </lineage>
</organism>
<dbReference type="InterPro" id="IPR018289">
    <property type="entry name" value="MULE_transposase_dom"/>
</dbReference>
<accession>A0A3Q7IUB1</accession>
<keyword evidence="1" id="KW-0862">Zinc</keyword>
<evidence type="ECO:0000313" key="4">
    <source>
        <dbReference type="Proteomes" id="UP000004994"/>
    </source>
</evidence>
<dbReference type="GO" id="GO:0006355">
    <property type="term" value="P:regulation of DNA-templated transcription"/>
    <property type="evidence" value="ECO:0007669"/>
    <property type="project" value="UniProtKB-UniRule"/>
</dbReference>
<keyword evidence="1" id="KW-0479">Metal-binding</keyword>
<dbReference type="Gramene" id="Solyc11g018650.1.1">
    <property type="protein sequence ID" value="Solyc11g018650.1.1.1"/>
    <property type="gene ID" value="Solyc11g018650.1"/>
</dbReference>
<comment type="function">
    <text evidence="1">Putative transcription activator involved in regulating light control of development.</text>
</comment>
<dbReference type="InterPro" id="IPR031052">
    <property type="entry name" value="FHY3/FAR1"/>
</dbReference>
<comment type="similarity">
    <text evidence="1">Belongs to the FHY3/FAR1 family.</text>
</comment>
<reference evidence="3" key="2">
    <citation type="submission" date="2019-01" db="UniProtKB">
        <authorList>
            <consortium name="EnsemblPlants"/>
        </authorList>
    </citation>
    <scope>IDENTIFICATION</scope>
    <source>
        <strain evidence="3">cv. Heinz 1706</strain>
    </source>
</reference>
<dbReference type="EnsemblPlants" id="Solyc11g018650.1.1">
    <property type="protein sequence ID" value="Solyc11g018650.1.1.1"/>
    <property type="gene ID" value="Solyc11g018650.1"/>
</dbReference>
<feature type="domain" description="MULE transposase" evidence="2">
    <location>
        <begin position="1"/>
        <end position="75"/>
    </location>
</feature>
<dbReference type="Proteomes" id="UP000004994">
    <property type="component" value="Chromosome 11"/>
</dbReference>
<dbReference type="PANTHER" id="PTHR31669:SF283">
    <property type="entry name" value="PROTEIN FAR1-RELATED SEQUENCE"/>
    <property type="match status" value="1"/>
</dbReference>
<proteinExistence type="inferred from homology"/>